<dbReference type="PhylomeDB" id="B4P3N0"/>
<feature type="transmembrane region" description="Helical" evidence="2">
    <location>
        <begin position="16"/>
        <end position="35"/>
    </location>
</feature>
<dbReference type="Gene3D" id="3.10.120.10">
    <property type="entry name" value="Cytochrome b5-like heme/steroid binding domain"/>
    <property type="match status" value="1"/>
</dbReference>
<dbReference type="GO" id="GO:0012505">
    <property type="term" value="C:endomembrane system"/>
    <property type="evidence" value="ECO:0007669"/>
    <property type="project" value="TreeGrafter"/>
</dbReference>
<dbReference type="SUPFAM" id="SSF55856">
    <property type="entry name" value="Cytochrome b5-like heme/steroid binding domain"/>
    <property type="match status" value="1"/>
</dbReference>
<dbReference type="InterPro" id="IPR036400">
    <property type="entry name" value="Cyt_B5-like_heme/steroid_sf"/>
</dbReference>
<organism evidence="3 4">
    <name type="scientific">Drosophila yakuba</name>
    <name type="common">Fruit fly</name>
    <dbReference type="NCBI Taxonomy" id="7245"/>
    <lineage>
        <taxon>Eukaryota</taxon>
        <taxon>Metazoa</taxon>
        <taxon>Ecdysozoa</taxon>
        <taxon>Arthropoda</taxon>
        <taxon>Hexapoda</taxon>
        <taxon>Insecta</taxon>
        <taxon>Pterygota</taxon>
        <taxon>Neoptera</taxon>
        <taxon>Endopterygota</taxon>
        <taxon>Diptera</taxon>
        <taxon>Brachycera</taxon>
        <taxon>Muscomorpha</taxon>
        <taxon>Ephydroidea</taxon>
        <taxon>Drosophilidae</taxon>
        <taxon>Drosophila</taxon>
        <taxon>Sophophora</taxon>
    </lineage>
</organism>
<dbReference type="OrthoDB" id="547796at2759"/>
<evidence type="ECO:0000256" key="1">
    <source>
        <dbReference type="SAM" id="MobiDB-lite"/>
    </source>
</evidence>
<feature type="region of interest" description="Disordered" evidence="1">
    <location>
        <begin position="173"/>
        <end position="285"/>
    </location>
</feature>
<keyword evidence="4" id="KW-1185">Reference proteome</keyword>
<dbReference type="KEGG" id="dya:Dyak_GE17769"/>
<dbReference type="HOGENOM" id="CLU_078348_0_0_1"/>
<protein>
    <recommendedName>
        <fullName evidence="5">Cytochrome b5 heme-binding domain-containing protein</fullName>
    </recommendedName>
</protein>
<evidence type="ECO:0000313" key="3">
    <source>
        <dbReference type="EMBL" id="EDW87297.1"/>
    </source>
</evidence>
<dbReference type="PANTHER" id="PTHR10281:SF76">
    <property type="entry name" value="CALCUTTA CUP-RELATED"/>
    <property type="match status" value="1"/>
</dbReference>
<dbReference type="PANTHER" id="PTHR10281">
    <property type="entry name" value="MEMBRANE-ASSOCIATED PROGESTERONE RECEPTOR COMPONENT-RELATED"/>
    <property type="match status" value="1"/>
</dbReference>
<feature type="compositionally biased region" description="Low complexity" evidence="1">
    <location>
        <begin position="203"/>
        <end position="216"/>
    </location>
</feature>
<keyword evidence="2" id="KW-0812">Transmembrane</keyword>
<sequence length="309" mass="34800">MSSVPNKSWSIQLRELVNSPFVIIALTCVLGYVAYMKTRRQRGTYDDEDYENEGHRKLPTPLTGLRLNRKQLAKYNSQRPDKTYLLALDETIYDVSSAEHIFGPGGKFASLSGTEISHFIKKQAAFEKRDIYSNHDEWEMMLVDTFEEAGELIDPDKELITDSVNKMESIVEETSADENDSGDKEQQLEPDREPVKEPEPKPEILLPELPELNLGPADDAINSDCDSLRTAFDFPPGQDDRVDEQDDDDDEKDENVNKDDVGDDKEEESFREVGQGDSNAGLIGNETLPDGTFNQTIWNDTDVTVVASV</sequence>
<accession>B4P3N0</accession>
<dbReference type="InterPro" id="IPR050577">
    <property type="entry name" value="MAPR/NEUFC/NENF-like"/>
</dbReference>
<evidence type="ECO:0008006" key="5">
    <source>
        <dbReference type="Google" id="ProtNLM"/>
    </source>
</evidence>
<keyword evidence="2" id="KW-0472">Membrane</keyword>
<name>B4P3N0_DROYA</name>
<gene>
    <name evidence="3" type="primary">Dyak\GE17769</name>
    <name evidence="3" type="synonym">dyak_GLEANR_1907</name>
    <name evidence="3" type="synonym">GE17769</name>
    <name evidence="3" type="ORF">Dyak_GE17769</name>
</gene>
<dbReference type="Proteomes" id="UP000002282">
    <property type="component" value="Chromosome 2L"/>
</dbReference>
<dbReference type="GO" id="GO:0016020">
    <property type="term" value="C:membrane"/>
    <property type="evidence" value="ECO:0007669"/>
    <property type="project" value="TreeGrafter"/>
</dbReference>
<feature type="compositionally biased region" description="Basic and acidic residues" evidence="1">
    <location>
        <begin position="181"/>
        <end position="202"/>
    </location>
</feature>
<feature type="compositionally biased region" description="Acidic residues" evidence="1">
    <location>
        <begin position="241"/>
        <end position="253"/>
    </location>
</feature>
<dbReference type="EMBL" id="CM000157">
    <property type="protein sequence ID" value="EDW87297.1"/>
    <property type="molecule type" value="Genomic_DNA"/>
</dbReference>
<keyword evidence="2" id="KW-1133">Transmembrane helix</keyword>
<proteinExistence type="predicted"/>
<dbReference type="eggNOG" id="ENOG502T89M">
    <property type="taxonomic scope" value="Eukaryota"/>
</dbReference>
<dbReference type="AlphaFoldDB" id="B4P3N0"/>
<dbReference type="OMA" id="YMKTRRQ"/>
<reference evidence="3 4" key="1">
    <citation type="journal article" date="2007" name="Nature">
        <title>Evolution of genes and genomes on the Drosophila phylogeny.</title>
        <authorList>
            <consortium name="Drosophila 12 Genomes Consortium"/>
            <person name="Clark A.G."/>
            <person name="Eisen M.B."/>
            <person name="Smith D.R."/>
            <person name="Bergman C.M."/>
            <person name="Oliver B."/>
            <person name="Markow T.A."/>
            <person name="Kaufman T.C."/>
            <person name="Kellis M."/>
            <person name="Gelbart W."/>
            <person name="Iyer V.N."/>
            <person name="Pollard D.A."/>
            <person name="Sackton T.B."/>
            <person name="Larracuente A.M."/>
            <person name="Singh N.D."/>
            <person name="Abad J.P."/>
            <person name="Abt D.N."/>
            <person name="Adryan B."/>
            <person name="Aguade M."/>
            <person name="Akashi H."/>
            <person name="Anderson W.W."/>
            <person name="Aquadro C.F."/>
            <person name="Ardell D.H."/>
            <person name="Arguello R."/>
            <person name="Artieri C.G."/>
            <person name="Barbash D.A."/>
            <person name="Barker D."/>
            <person name="Barsanti P."/>
            <person name="Batterham P."/>
            <person name="Batzoglou S."/>
            <person name="Begun D."/>
            <person name="Bhutkar A."/>
            <person name="Blanco E."/>
            <person name="Bosak S.A."/>
            <person name="Bradley R.K."/>
            <person name="Brand A.D."/>
            <person name="Brent M.R."/>
            <person name="Brooks A.N."/>
            <person name="Brown R.H."/>
            <person name="Butlin R.K."/>
            <person name="Caggese C."/>
            <person name="Calvi B.R."/>
            <person name="Bernardo de Carvalho A."/>
            <person name="Caspi A."/>
            <person name="Castrezana S."/>
            <person name="Celniker S.E."/>
            <person name="Chang J.L."/>
            <person name="Chapple C."/>
            <person name="Chatterji S."/>
            <person name="Chinwalla A."/>
            <person name="Civetta A."/>
            <person name="Clifton S.W."/>
            <person name="Comeron J.M."/>
            <person name="Costello J.C."/>
            <person name="Coyne J.A."/>
            <person name="Daub J."/>
            <person name="David R.G."/>
            <person name="Delcher A.L."/>
            <person name="Delehaunty K."/>
            <person name="Do C.B."/>
            <person name="Ebling H."/>
            <person name="Edwards K."/>
            <person name="Eickbush T."/>
            <person name="Evans J.D."/>
            <person name="Filipski A."/>
            <person name="Findeiss S."/>
            <person name="Freyhult E."/>
            <person name="Fulton L."/>
            <person name="Fulton R."/>
            <person name="Garcia A.C."/>
            <person name="Gardiner A."/>
            <person name="Garfield D.A."/>
            <person name="Garvin B.E."/>
            <person name="Gibson G."/>
            <person name="Gilbert D."/>
            <person name="Gnerre S."/>
            <person name="Godfrey J."/>
            <person name="Good R."/>
            <person name="Gotea V."/>
            <person name="Gravely B."/>
            <person name="Greenberg A.J."/>
            <person name="Griffiths-Jones S."/>
            <person name="Gross S."/>
            <person name="Guigo R."/>
            <person name="Gustafson E.A."/>
            <person name="Haerty W."/>
            <person name="Hahn M.W."/>
            <person name="Halligan D.L."/>
            <person name="Halpern A.L."/>
            <person name="Halter G.M."/>
            <person name="Han M.V."/>
            <person name="Heger A."/>
            <person name="Hillier L."/>
            <person name="Hinrichs A.S."/>
            <person name="Holmes I."/>
            <person name="Hoskins R.A."/>
            <person name="Hubisz M.J."/>
            <person name="Hultmark D."/>
            <person name="Huntley M.A."/>
            <person name="Jaffe D.B."/>
            <person name="Jagadeeshan S."/>
            <person name="Jeck W.R."/>
            <person name="Johnson J."/>
            <person name="Jones C.D."/>
            <person name="Jordan W.C."/>
            <person name="Karpen G.H."/>
            <person name="Kataoka E."/>
            <person name="Keightley P.D."/>
            <person name="Kheradpour P."/>
            <person name="Kirkness E.F."/>
            <person name="Koerich L.B."/>
            <person name="Kristiansen K."/>
            <person name="Kudrna D."/>
            <person name="Kulathinal R.J."/>
            <person name="Kumar S."/>
            <person name="Kwok R."/>
            <person name="Lander E."/>
            <person name="Langley C.H."/>
            <person name="Lapoint R."/>
            <person name="Lazzaro B.P."/>
            <person name="Lee S.J."/>
            <person name="Levesque L."/>
            <person name="Li R."/>
            <person name="Lin C.F."/>
            <person name="Lin M.F."/>
            <person name="Lindblad-Toh K."/>
            <person name="Llopart A."/>
            <person name="Long M."/>
            <person name="Low L."/>
            <person name="Lozovsky E."/>
            <person name="Lu J."/>
            <person name="Luo M."/>
            <person name="Machado C.A."/>
            <person name="Makalowski W."/>
            <person name="Marzo M."/>
            <person name="Matsuda M."/>
            <person name="Matzkin L."/>
            <person name="McAllister B."/>
            <person name="McBride C.S."/>
            <person name="McKernan B."/>
            <person name="McKernan K."/>
            <person name="Mendez-Lago M."/>
            <person name="Minx P."/>
            <person name="Mollenhauer M.U."/>
            <person name="Montooth K."/>
            <person name="Mount S.M."/>
            <person name="Mu X."/>
            <person name="Myers E."/>
            <person name="Negre B."/>
            <person name="Newfeld S."/>
            <person name="Nielsen R."/>
            <person name="Noor M.A."/>
            <person name="O'Grady P."/>
            <person name="Pachter L."/>
            <person name="Papaceit M."/>
            <person name="Parisi M.J."/>
            <person name="Parisi M."/>
            <person name="Parts L."/>
            <person name="Pedersen J.S."/>
            <person name="Pesole G."/>
            <person name="Phillippy A.M."/>
            <person name="Ponting C.P."/>
            <person name="Pop M."/>
            <person name="Porcelli D."/>
            <person name="Powell J.R."/>
            <person name="Prohaska S."/>
            <person name="Pruitt K."/>
            <person name="Puig M."/>
            <person name="Quesneville H."/>
            <person name="Ram K.R."/>
            <person name="Rand D."/>
            <person name="Rasmussen M.D."/>
            <person name="Reed L.K."/>
            <person name="Reenan R."/>
            <person name="Reily A."/>
            <person name="Remington K.A."/>
            <person name="Rieger T.T."/>
            <person name="Ritchie M.G."/>
            <person name="Robin C."/>
            <person name="Rogers Y.H."/>
            <person name="Rohde C."/>
            <person name="Rozas J."/>
            <person name="Rubenfield M.J."/>
            <person name="Ruiz A."/>
            <person name="Russo S."/>
            <person name="Salzberg S.L."/>
            <person name="Sanchez-Gracia A."/>
            <person name="Saranga D.J."/>
            <person name="Sato H."/>
            <person name="Schaeffer S.W."/>
            <person name="Schatz M.C."/>
            <person name="Schlenke T."/>
            <person name="Schwartz R."/>
            <person name="Segarra C."/>
            <person name="Singh R.S."/>
            <person name="Sirot L."/>
            <person name="Sirota M."/>
            <person name="Sisneros N.B."/>
            <person name="Smith C.D."/>
            <person name="Smith T.F."/>
            <person name="Spieth J."/>
            <person name="Stage D.E."/>
            <person name="Stark A."/>
            <person name="Stephan W."/>
            <person name="Strausberg R.L."/>
            <person name="Strempel S."/>
            <person name="Sturgill D."/>
            <person name="Sutton G."/>
            <person name="Sutton G.G."/>
            <person name="Tao W."/>
            <person name="Teichmann S."/>
            <person name="Tobari Y.N."/>
            <person name="Tomimura Y."/>
            <person name="Tsolas J.M."/>
            <person name="Valente V.L."/>
            <person name="Venter E."/>
            <person name="Venter J.C."/>
            <person name="Vicario S."/>
            <person name="Vieira F.G."/>
            <person name="Vilella A.J."/>
            <person name="Villasante A."/>
            <person name="Walenz B."/>
            <person name="Wang J."/>
            <person name="Wasserman M."/>
            <person name="Watts T."/>
            <person name="Wilson D."/>
            <person name="Wilson R.K."/>
            <person name="Wing R.A."/>
            <person name="Wolfner M.F."/>
            <person name="Wong A."/>
            <person name="Wong G.K."/>
            <person name="Wu C.I."/>
            <person name="Wu G."/>
            <person name="Yamamoto D."/>
            <person name="Yang H.P."/>
            <person name="Yang S.P."/>
            <person name="Yorke J.A."/>
            <person name="Yoshida K."/>
            <person name="Zdobnov E."/>
            <person name="Zhang P."/>
            <person name="Zhang Y."/>
            <person name="Zimin A.V."/>
            <person name="Baldwin J."/>
            <person name="Abdouelleil A."/>
            <person name="Abdulkadir J."/>
            <person name="Abebe A."/>
            <person name="Abera B."/>
            <person name="Abreu J."/>
            <person name="Acer S.C."/>
            <person name="Aftuck L."/>
            <person name="Alexander A."/>
            <person name="An P."/>
            <person name="Anderson E."/>
            <person name="Anderson S."/>
            <person name="Arachi H."/>
            <person name="Azer M."/>
            <person name="Bachantsang P."/>
            <person name="Barry A."/>
            <person name="Bayul T."/>
            <person name="Berlin A."/>
            <person name="Bessette D."/>
            <person name="Bloom T."/>
            <person name="Blye J."/>
            <person name="Boguslavskiy L."/>
            <person name="Bonnet C."/>
            <person name="Boukhgalter B."/>
            <person name="Bourzgui I."/>
            <person name="Brown A."/>
            <person name="Cahill P."/>
            <person name="Channer S."/>
            <person name="Cheshatsang Y."/>
            <person name="Chuda L."/>
            <person name="Citroen M."/>
            <person name="Collymore A."/>
            <person name="Cooke P."/>
            <person name="Costello M."/>
            <person name="D'Aco K."/>
            <person name="Daza R."/>
            <person name="De Haan G."/>
            <person name="DeGray S."/>
            <person name="DeMaso C."/>
            <person name="Dhargay N."/>
            <person name="Dooley K."/>
            <person name="Dooley E."/>
            <person name="Doricent M."/>
            <person name="Dorje P."/>
            <person name="Dorjee K."/>
            <person name="Dupes A."/>
            <person name="Elong R."/>
            <person name="Falk J."/>
            <person name="Farina A."/>
            <person name="Faro S."/>
            <person name="Ferguson D."/>
            <person name="Fisher S."/>
            <person name="Foley C.D."/>
            <person name="Franke A."/>
            <person name="Friedrich D."/>
            <person name="Gadbois L."/>
            <person name="Gearin G."/>
            <person name="Gearin C.R."/>
            <person name="Giannoukos G."/>
            <person name="Goode T."/>
            <person name="Graham J."/>
            <person name="Grandbois E."/>
            <person name="Grewal S."/>
            <person name="Gyaltsen K."/>
            <person name="Hafez N."/>
            <person name="Hagos B."/>
            <person name="Hall J."/>
            <person name="Henson C."/>
            <person name="Hollinger A."/>
            <person name="Honan T."/>
            <person name="Huard M.D."/>
            <person name="Hughes L."/>
            <person name="Hurhula B."/>
            <person name="Husby M.E."/>
            <person name="Kamat A."/>
            <person name="Kanga B."/>
            <person name="Kashin S."/>
            <person name="Khazanovich D."/>
            <person name="Kisner P."/>
            <person name="Lance K."/>
            <person name="Lara M."/>
            <person name="Lee W."/>
            <person name="Lennon N."/>
            <person name="Letendre F."/>
            <person name="LeVine R."/>
            <person name="Lipovsky A."/>
            <person name="Liu X."/>
            <person name="Liu J."/>
            <person name="Liu S."/>
            <person name="Lokyitsang T."/>
            <person name="Lokyitsang Y."/>
            <person name="Lubonja R."/>
            <person name="Lui A."/>
            <person name="MacDonald P."/>
            <person name="Magnisalis V."/>
            <person name="Maru K."/>
            <person name="Matthews C."/>
            <person name="McCusker W."/>
            <person name="McDonough S."/>
            <person name="Mehta T."/>
            <person name="Meldrim J."/>
            <person name="Meneus L."/>
            <person name="Mihai O."/>
            <person name="Mihalev A."/>
            <person name="Mihova T."/>
            <person name="Mittelman R."/>
            <person name="Mlenga V."/>
            <person name="Montmayeur A."/>
            <person name="Mulrain L."/>
            <person name="Navidi A."/>
            <person name="Naylor J."/>
            <person name="Negash T."/>
            <person name="Nguyen T."/>
            <person name="Nguyen N."/>
            <person name="Nicol R."/>
            <person name="Norbu C."/>
            <person name="Norbu N."/>
            <person name="Novod N."/>
            <person name="O'Neill B."/>
            <person name="Osman S."/>
            <person name="Markiewicz E."/>
            <person name="Oyono O.L."/>
            <person name="Patti C."/>
            <person name="Phunkhang P."/>
            <person name="Pierre F."/>
            <person name="Priest M."/>
            <person name="Raghuraman S."/>
            <person name="Rege F."/>
            <person name="Reyes R."/>
            <person name="Rise C."/>
            <person name="Rogov P."/>
            <person name="Ross K."/>
            <person name="Ryan E."/>
            <person name="Settipalli S."/>
            <person name="Shea T."/>
            <person name="Sherpa N."/>
            <person name="Shi L."/>
            <person name="Shih D."/>
            <person name="Sparrow T."/>
            <person name="Spaulding J."/>
            <person name="Stalker J."/>
            <person name="Stange-Thomann N."/>
            <person name="Stavropoulos S."/>
            <person name="Stone C."/>
            <person name="Strader C."/>
            <person name="Tesfaye S."/>
            <person name="Thomson T."/>
            <person name="Thoulutsang Y."/>
            <person name="Thoulutsang D."/>
            <person name="Topham K."/>
            <person name="Topping I."/>
            <person name="Tsamla T."/>
            <person name="Vassiliev H."/>
            <person name="Vo A."/>
            <person name="Wangchuk T."/>
            <person name="Wangdi T."/>
            <person name="Weiand M."/>
            <person name="Wilkinson J."/>
            <person name="Wilson A."/>
            <person name="Yadav S."/>
            <person name="Young G."/>
            <person name="Yu Q."/>
            <person name="Zembek L."/>
            <person name="Zhong D."/>
            <person name="Zimmer A."/>
            <person name="Zwirko Z."/>
            <person name="Jaffe D.B."/>
            <person name="Alvarez P."/>
            <person name="Brockman W."/>
            <person name="Butler J."/>
            <person name="Chin C."/>
            <person name="Gnerre S."/>
            <person name="Grabherr M."/>
            <person name="Kleber M."/>
            <person name="Mauceli E."/>
            <person name="MacCallum I."/>
        </authorList>
    </citation>
    <scope>NUCLEOTIDE SEQUENCE [LARGE SCALE GENOMIC DNA]</scope>
    <source>
        <strain evidence="4">Tai18E2 / Tucson 14021-0261.01</strain>
    </source>
</reference>
<evidence type="ECO:0000256" key="2">
    <source>
        <dbReference type="SAM" id="Phobius"/>
    </source>
</evidence>
<evidence type="ECO:0000313" key="4">
    <source>
        <dbReference type="Proteomes" id="UP000002282"/>
    </source>
</evidence>
<reference evidence="3 4" key="2">
    <citation type="journal article" date="2007" name="PLoS Biol.">
        <title>Principles of genome evolution in the Drosophila melanogaster species group.</title>
        <authorList>
            <person name="Ranz J.M."/>
            <person name="Maurin D."/>
            <person name="Chan Y.S."/>
            <person name="von Grotthuss M."/>
            <person name="Hillier L.W."/>
            <person name="Roote J."/>
            <person name="Ashburner M."/>
            <person name="Bergman C.M."/>
        </authorList>
    </citation>
    <scope>NUCLEOTIDE SEQUENCE [LARGE SCALE GENOMIC DNA]</scope>
    <source>
        <strain evidence="4">Tai18E2 / Tucson 14021-0261.01</strain>
    </source>
</reference>